<organism evidence="2 5">
    <name type="scientific">Streptomyces radicis</name>
    <dbReference type="NCBI Taxonomy" id="1750517"/>
    <lineage>
        <taxon>Bacteria</taxon>
        <taxon>Bacillati</taxon>
        <taxon>Actinomycetota</taxon>
        <taxon>Actinomycetes</taxon>
        <taxon>Kitasatosporales</taxon>
        <taxon>Streptomycetaceae</taxon>
        <taxon>Streptomyces</taxon>
    </lineage>
</organism>
<feature type="chain" id="PRO_5017220419" description="Peptidase inhibitor family I36 protein" evidence="1">
    <location>
        <begin position="25"/>
        <end position="121"/>
    </location>
</feature>
<dbReference type="Pfam" id="PF03995">
    <property type="entry name" value="Inhibitor_I36"/>
    <property type="match status" value="1"/>
</dbReference>
<evidence type="ECO:0008006" key="6">
    <source>
        <dbReference type="Google" id="ProtNLM"/>
    </source>
</evidence>
<dbReference type="Proteomes" id="UP000275024">
    <property type="component" value="Unassembled WGS sequence"/>
</dbReference>
<keyword evidence="4" id="KW-1185">Reference proteome</keyword>
<reference evidence="4 5" key="1">
    <citation type="submission" date="2018-09" db="EMBL/GenBank/DDBJ databases">
        <title>Streptomyces sp. nov. DS1-2, an endophytic actinomycete isolated from roots of Dendrobium scabrilingue.</title>
        <authorList>
            <person name="Kuncharoen N."/>
            <person name="Kudo T."/>
            <person name="Ohkuma M."/>
            <person name="Yuki M."/>
            <person name="Tanasupawat S."/>
        </authorList>
    </citation>
    <scope>NUCLEOTIDE SEQUENCE [LARGE SCALE GENOMIC DNA]</scope>
    <source>
        <strain evidence="2 5">AZ1-7</strain>
        <strain evidence="3 4">DS1-2</strain>
    </source>
</reference>
<evidence type="ECO:0000256" key="1">
    <source>
        <dbReference type="SAM" id="SignalP"/>
    </source>
</evidence>
<evidence type="ECO:0000313" key="2">
    <source>
        <dbReference type="EMBL" id="RKN10451.1"/>
    </source>
</evidence>
<feature type="signal peptide" evidence="1">
    <location>
        <begin position="1"/>
        <end position="24"/>
    </location>
</feature>
<protein>
    <recommendedName>
        <fullName evidence="6">Peptidase inhibitor family I36 protein</fullName>
    </recommendedName>
</protein>
<evidence type="ECO:0000313" key="3">
    <source>
        <dbReference type="EMBL" id="RKN24710.1"/>
    </source>
</evidence>
<dbReference type="OrthoDB" id="3696766at2"/>
<sequence>MLRKLTAAGLVGVAFIGFVPSAEAADPCENRFCVFANMEGRGDRAAIPVGDDEWLGPLGLRDRVTSASNDTNRRVCLVDWRTFMRDPRLCFAPNSYHEDFGRIDYPNGGSWSNKADEVEWD</sequence>
<comment type="caution">
    <text evidence="2">The sequence shown here is derived from an EMBL/GenBank/DDBJ whole genome shotgun (WGS) entry which is preliminary data.</text>
</comment>
<dbReference type="RefSeq" id="WP_120696473.1">
    <property type="nucleotide sequence ID" value="NZ_RBDX01000005.1"/>
</dbReference>
<evidence type="ECO:0000313" key="5">
    <source>
        <dbReference type="Proteomes" id="UP000275024"/>
    </source>
</evidence>
<dbReference type="EMBL" id="RBDY01000005">
    <property type="protein sequence ID" value="RKN24710.1"/>
    <property type="molecule type" value="Genomic_DNA"/>
</dbReference>
<dbReference type="EMBL" id="RBDX01000005">
    <property type="protein sequence ID" value="RKN10451.1"/>
    <property type="molecule type" value="Genomic_DNA"/>
</dbReference>
<accession>A0A3A9WAV3</accession>
<dbReference type="AlphaFoldDB" id="A0A3A9WAV3"/>
<evidence type="ECO:0000313" key="4">
    <source>
        <dbReference type="Proteomes" id="UP000268652"/>
    </source>
</evidence>
<gene>
    <name evidence="3" type="ORF">D7318_09600</name>
    <name evidence="2" type="ORF">D7319_08425</name>
</gene>
<name>A0A3A9WAV3_9ACTN</name>
<keyword evidence="1" id="KW-0732">Signal</keyword>
<dbReference type="Proteomes" id="UP000268652">
    <property type="component" value="Unassembled WGS sequence"/>
</dbReference>
<proteinExistence type="predicted"/>